<proteinExistence type="predicted"/>
<feature type="signal peptide" evidence="1">
    <location>
        <begin position="1"/>
        <end position="31"/>
    </location>
</feature>
<evidence type="ECO:0000259" key="2">
    <source>
        <dbReference type="Pfam" id="PF16313"/>
    </source>
</evidence>
<dbReference type="Pfam" id="PF16313">
    <property type="entry name" value="DUF4953"/>
    <property type="match status" value="1"/>
</dbReference>
<accession>A0A1M4USK0</accession>
<feature type="domain" description="DUF5117" evidence="3">
    <location>
        <begin position="106"/>
        <end position="296"/>
    </location>
</feature>
<name>A0A1M4USK0_9BACT</name>
<dbReference type="Pfam" id="PF17148">
    <property type="entry name" value="DUF5117"/>
    <property type="match status" value="1"/>
</dbReference>
<dbReference type="STRING" id="1194090.SAMN05443144_102116"/>
<dbReference type="InterPro" id="IPR032534">
    <property type="entry name" value="EcxA_zinc-bd"/>
</dbReference>
<dbReference type="Proteomes" id="UP000184041">
    <property type="component" value="Unassembled WGS sequence"/>
</dbReference>
<dbReference type="InterPro" id="IPR033428">
    <property type="entry name" value="DUF5118"/>
</dbReference>
<dbReference type="CDD" id="cd04276">
    <property type="entry name" value="ZnMc_MMP_like_2"/>
    <property type="match status" value="1"/>
</dbReference>
<dbReference type="SUPFAM" id="SSF55486">
    <property type="entry name" value="Metalloproteases ('zincins'), catalytic domain"/>
    <property type="match status" value="1"/>
</dbReference>
<keyword evidence="6" id="KW-1185">Reference proteome</keyword>
<sequence length="834" mass="95531">MKCPVWKRLKGGTVLTAMLLFAGCASLQPSAEEPGTAAKADESKYKPYDNVITAGAESDEGLFTVHKVEDKYYYEIPDSLLNQEILLVSRIAGTQNDLSFGGAGMKARSQQVVRWQKKNSKILLRHVSYENIADENNPIYKSVRNNNYEPVVHSFDIEALGEDSTSGTGTKVIDVTDFYTSDIPLISGLSKAQRKEFQVRRLDQSRSFIDSIRAYPRNVETRHILTYDSNNPPDDPSTSTISLEMNQSMILLPETPMKKRSLDKRVGYFSIDQTQYGGERHKADKKQFITRYELVPEDKEAYLDGELVEPVEPIVYYIDPATPQRWRSYIKQGVEDWQEAFEAAGFKNAIIAKDPPDEEEDPDFSPEDVRYSVIRYIANDIPNAMGPHVHDPRTGQILESDILWYHNVMNLLRNWYFVQTAAANPEARSIQFEDEVMGELIRFVSSHEVGHTLGLPHNWGASHAFPVDSLRSPSFTATHGTAPSIMDYARFNYIAQPGDGVDNFHPAIGEYDKWSIKWGYSWFPDSMSDREREAQLNGWTRERAGDPLYFYGRQTAGKIDPRSQNEDLGHDAMKASRLGLANLERVTDNLLEWTQREGANFEELEELYDNVLTQWSRYMGHVTKNVGGVYENFKTYNQEGAVYEFVSRDTQKRAVDFLEEHAFVTPEWMLNEEILGRINQSTVVENVRSAQAGVLNDLTNPQRLARLIEMEVRSAGEPYDAFEMMDDLRESIWSELNRSTAIDIPRRNLQRAYIERMEYLMTEELSDISGEMKEYYGWTDVDVSQSDIRPLVRNQLELLLAEVRQSRNQVNDRATRAHLSDVQSRIEHILDPNE</sequence>
<evidence type="ECO:0000313" key="5">
    <source>
        <dbReference type="EMBL" id="SHE59648.1"/>
    </source>
</evidence>
<evidence type="ECO:0000259" key="4">
    <source>
        <dbReference type="Pfam" id="PF17162"/>
    </source>
</evidence>
<protein>
    <recommendedName>
        <fullName evidence="7">Zinc-dependent metalloprotease</fullName>
    </recommendedName>
</protein>
<evidence type="ECO:0008006" key="7">
    <source>
        <dbReference type="Google" id="ProtNLM"/>
    </source>
</evidence>
<dbReference type="PROSITE" id="PS51257">
    <property type="entry name" value="PROKAR_LIPOPROTEIN"/>
    <property type="match status" value="1"/>
</dbReference>
<evidence type="ECO:0000256" key="1">
    <source>
        <dbReference type="SAM" id="SignalP"/>
    </source>
</evidence>
<evidence type="ECO:0000313" key="6">
    <source>
        <dbReference type="Proteomes" id="UP000184041"/>
    </source>
</evidence>
<dbReference type="PANTHER" id="PTHR38478">
    <property type="entry name" value="PEPTIDASE M1A AND M12B"/>
    <property type="match status" value="1"/>
</dbReference>
<dbReference type="OrthoDB" id="9776599at2"/>
<dbReference type="PANTHER" id="PTHR38478:SF1">
    <property type="entry name" value="ZINC DEPENDENT METALLOPROTEASE DOMAIN LIPOPROTEIN"/>
    <property type="match status" value="1"/>
</dbReference>
<dbReference type="Pfam" id="PF17162">
    <property type="entry name" value="DUF5118"/>
    <property type="match status" value="1"/>
</dbReference>
<gene>
    <name evidence="5" type="ORF">SAMN05443144_102116</name>
</gene>
<feature type="domain" description="EcxA zinc-binding" evidence="2">
    <location>
        <begin position="431"/>
        <end position="738"/>
    </location>
</feature>
<organism evidence="5 6">
    <name type="scientific">Fodinibius roseus</name>
    <dbReference type="NCBI Taxonomy" id="1194090"/>
    <lineage>
        <taxon>Bacteria</taxon>
        <taxon>Pseudomonadati</taxon>
        <taxon>Balneolota</taxon>
        <taxon>Balneolia</taxon>
        <taxon>Balneolales</taxon>
        <taxon>Balneolaceae</taxon>
        <taxon>Fodinibius</taxon>
    </lineage>
</organism>
<dbReference type="InterPro" id="IPR033413">
    <property type="entry name" value="DUF5117"/>
</dbReference>
<feature type="domain" description="DUF5118" evidence="4">
    <location>
        <begin position="46"/>
        <end position="94"/>
    </location>
</feature>
<dbReference type="EMBL" id="FQUS01000002">
    <property type="protein sequence ID" value="SHE59648.1"/>
    <property type="molecule type" value="Genomic_DNA"/>
</dbReference>
<dbReference type="AlphaFoldDB" id="A0A1M4USK0"/>
<keyword evidence="1" id="KW-0732">Signal</keyword>
<dbReference type="InterPro" id="IPR034032">
    <property type="entry name" value="Zn_MMP-like_bac"/>
</dbReference>
<feature type="chain" id="PRO_5012951326" description="Zinc-dependent metalloprotease" evidence="1">
    <location>
        <begin position="32"/>
        <end position="834"/>
    </location>
</feature>
<evidence type="ECO:0000259" key="3">
    <source>
        <dbReference type="Pfam" id="PF17148"/>
    </source>
</evidence>
<reference evidence="5 6" key="1">
    <citation type="submission" date="2016-11" db="EMBL/GenBank/DDBJ databases">
        <authorList>
            <person name="Jaros S."/>
            <person name="Januszkiewicz K."/>
            <person name="Wedrychowicz H."/>
        </authorList>
    </citation>
    <scope>NUCLEOTIDE SEQUENCE [LARGE SCALE GENOMIC DNA]</scope>
    <source>
        <strain evidence="5 6">DSM 21986</strain>
    </source>
</reference>
<dbReference type="RefSeq" id="WP_073059252.1">
    <property type="nucleotide sequence ID" value="NZ_FQUS01000002.1"/>
</dbReference>